<dbReference type="RefSeq" id="WP_263340860.1">
    <property type="nucleotide sequence ID" value="NZ_JAOVQO010000038.1"/>
</dbReference>
<accession>A0ABT2X9F1</accession>
<keyword evidence="5" id="KW-1185">Reference proteome</keyword>
<evidence type="ECO:0000259" key="3">
    <source>
        <dbReference type="Pfam" id="PF06722"/>
    </source>
</evidence>
<dbReference type="PANTHER" id="PTHR48043">
    <property type="entry name" value="EG:EG0003.4 PROTEIN-RELATED"/>
    <property type="match status" value="1"/>
</dbReference>
<evidence type="ECO:0000313" key="4">
    <source>
        <dbReference type="EMBL" id="MCU9850573.1"/>
    </source>
</evidence>
<evidence type="ECO:0000256" key="1">
    <source>
        <dbReference type="ARBA" id="ARBA00022676"/>
    </source>
</evidence>
<evidence type="ECO:0000256" key="2">
    <source>
        <dbReference type="ARBA" id="ARBA00022679"/>
    </source>
</evidence>
<comment type="caution">
    <text evidence="4">The sequence shown here is derived from an EMBL/GenBank/DDBJ whole genome shotgun (WGS) entry which is preliminary data.</text>
</comment>
<dbReference type="InterPro" id="IPR002213">
    <property type="entry name" value="UDP_glucos_trans"/>
</dbReference>
<protein>
    <submittedName>
        <fullName evidence="4">Glycosyltransferase</fullName>
    </submittedName>
</protein>
<reference evidence="4 5" key="1">
    <citation type="submission" date="2022-10" db="EMBL/GenBank/DDBJ databases">
        <title>Defluviimonas sp. nov., isolated from ocean surface sediments.</title>
        <authorList>
            <person name="He W."/>
            <person name="Wang L."/>
            <person name="Zhang D.-F."/>
        </authorList>
    </citation>
    <scope>NUCLEOTIDE SEQUENCE [LARGE SCALE GENOMIC DNA]</scope>
    <source>
        <strain evidence="4 5">WL0024</strain>
    </source>
</reference>
<dbReference type="Pfam" id="PF06722">
    <property type="entry name" value="EryCIII-like_C"/>
    <property type="match status" value="1"/>
</dbReference>
<keyword evidence="2" id="KW-0808">Transferase</keyword>
<feature type="domain" description="Erythromycin biosynthesis protein CIII-like C-terminal" evidence="3">
    <location>
        <begin position="297"/>
        <end position="404"/>
    </location>
</feature>
<dbReference type="PANTHER" id="PTHR48043:SF145">
    <property type="entry name" value="FI06409P-RELATED"/>
    <property type="match status" value="1"/>
</dbReference>
<dbReference type="CDD" id="cd03784">
    <property type="entry name" value="GT1_Gtf-like"/>
    <property type="match status" value="1"/>
</dbReference>
<dbReference type="InterPro" id="IPR050271">
    <property type="entry name" value="UDP-glycosyltransferase"/>
</dbReference>
<dbReference type="Gene3D" id="3.40.50.2000">
    <property type="entry name" value="Glycogen Phosphorylase B"/>
    <property type="match status" value="2"/>
</dbReference>
<dbReference type="InterPro" id="IPR010610">
    <property type="entry name" value="EryCIII-like_C"/>
</dbReference>
<dbReference type="SUPFAM" id="SSF53756">
    <property type="entry name" value="UDP-Glycosyltransferase/glycogen phosphorylase"/>
    <property type="match status" value="1"/>
</dbReference>
<proteinExistence type="predicted"/>
<evidence type="ECO:0000313" key="5">
    <source>
        <dbReference type="Proteomes" id="UP001209535"/>
    </source>
</evidence>
<dbReference type="EMBL" id="JAOVQO010000038">
    <property type="protein sequence ID" value="MCU9850573.1"/>
    <property type="molecule type" value="Genomic_DNA"/>
</dbReference>
<name>A0ABT2X9F1_9RHOB</name>
<keyword evidence="1" id="KW-0328">Glycosyltransferase</keyword>
<organism evidence="4 5">
    <name type="scientific">Albidovulum salinarum</name>
    <dbReference type="NCBI Taxonomy" id="2984153"/>
    <lineage>
        <taxon>Bacteria</taxon>
        <taxon>Pseudomonadati</taxon>
        <taxon>Pseudomonadota</taxon>
        <taxon>Alphaproteobacteria</taxon>
        <taxon>Rhodobacterales</taxon>
        <taxon>Paracoccaceae</taxon>
        <taxon>Albidovulum</taxon>
    </lineage>
</organism>
<dbReference type="Proteomes" id="UP001209535">
    <property type="component" value="Unassembled WGS sequence"/>
</dbReference>
<sequence>MNVGPTIALFPEASFGAALNCVGIARALKARGARPVFICHAGFSGVFAEYGFQEYHLPLADASAPETYWQDFISRHQPHFDLDPDDQIETYVAPTWDAIVETAEQAEAPLFALLQRLRPDTVVLDNVVMFPAILRAGCPWVRVISCAETELPDPNVPPYLSGLPGDDQAQWRAFAERYNAAVGPVHARFNSFRTRHGVPPLDECRFLEPSPWHNLLLAPSILRHERQVPLDTARFTFLEGCVRQEAPYNVPEFAAGEGPLVYVSFGSLGALDTDLIKRLIAVFAEFPARFLVNVGAFRDAYRAVPDNIILDQWFPQPSVVAKADLFIHHGGNNSFCEALYCGVPSLIMPYCWDGHDNARRAVETGTGRWLHRAHWTTKELVAVMRSALEDTLMRETLKENARRMVPENGVDLAADQIIAVAFRGSEGAAPMIGFPDAV</sequence>
<gene>
    <name evidence="4" type="ORF">OEZ60_21600</name>
</gene>